<dbReference type="EC" id="3.6.4.12" evidence="6"/>
<keyword evidence="4" id="KW-0175">Coiled coil</keyword>
<evidence type="ECO:0000256" key="4">
    <source>
        <dbReference type="SAM" id="Coils"/>
    </source>
</evidence>
<name>A0A381I9Z2_CLODI</name>
<feature type="domain" description="Helicase ATP-binding" evidence="5">
    <location>
        <begin position="84"/>
        <end position="273"/>
    </location>
</feature>
<evidence type="ECO:0000259" key="5">
    <source>
        <dbReference type="PROSITE" id="PS51193"/>
    </source>
</evidence>
<dbReference type="GO" id="GO:0004527">
    <property type="term" value="F:exonuclease activity"/>
    <property type="evidence" value="ECO:0007669"/>
    <property type="project" value="UniProtKB-KW"/>
</dbReference>
<dbReference type="InterPro" id="IPR011545">
    <property type="entry name" value="DEAD/DEAH_box_helicase_dom"/>
</dbReference>
<keyword evidence="3" id="KW-0067">ATP-binding</keyword>
<dbReference type="Pfam" id="PF00270">
    <property type="entry name" value="DEAD"/>
    <property type="match status" value="1"/>
</dbReference>
<proteinExistence type="predicted"/>
<keyword evidence="6" id="KW-0540">Nuclease</keyword>
<dbReference type="GO" id="GO:0003676">
    <property type="term" value="F:nucleic acid binding"/>
    <property type="evidence" value="ECO:0007669"/>
    <property type="project" value="InterPro"/>
</dbReference>
<dbReference type="Gene3D" id="3.40.50.300">
    <property type="entry name" value="P-loop containing nucleotide triphosphate hydrolases"/>
    <property type="match status" value="1"/>
</dbReference>
<protein>
    <submittedName>
        <fullName evidence="6">Exonuclease</fullName>
        <ecNumber evidence="6">3.6.4.12</ecNumber>
    </submittedName>
</protein>
<feature type="coiled-coil region" evidence="4">
    <location>
        <begin position="50"/>
        <end position="87"/>
    </location>
</feature>
<sequence>MKKTTLEPLSFKINSYLKKFNLPTWEWSKFLEEANYDLSNNINIKKEYNIFDSKEEKKKERETLKILNEEEKNYEELLKYKTIWENKEGFTYEYRPGQYELTKTIRELFRNSEDEEKIACIEAPTGIGKSVGYLLPAILEARINKKRLLISTDTKELQIQLINKDIPNVLDSLGLNGKVSYGYIKGKNNYICIDRLEAYIDDYESQNPTKGEILSLIFLKRLVEGGKYGDIEEINYLVFDNFKEISTHLRNVSCDPNMCRPKKCKKIVYIKTE</sequence>
<reference evidence="6" key="1">
    <citation type="submission" date="2018-06" db="EMBL/GenBank/DDBJ databases">
        <authorList>
            <consortium name="Pathogen Informatics"/>
            <person name="Doyle S."/>
        </authorList>
    </citation>
    <scope>NUCLEOTIDE SEQUENCE</scope>
    <source>
        <strain evidence="6">NCTC13307</strain>
    </source>
</reference>
<dbReference type="PROSITE" id="PS51193">
    <property type="entry name" value="HELICASE_ATP_BIND_2"/>
    <property type="match status" value="1"/>
</dbReference>
<keyword evidence="1" id="KW-0547">Nucleotide-binding</keyword>
<dbReference type="GO" id="GO:0003678">
    <property type="term" value="F:DNA helicase activity"/>
    <property type="evidence" value="ECO:0007669"/>
    <property type="project" value="UniProtKB-EC"/>
</dbReference>
<evidence type="ECO:0000256" key="3">
    <source>
        <dbReference type="ARBA" id="ARBA00022840"/>
    </source>
</evidence>
<keyword evidence="6" id="KW-0269">Exonuclease</keyword>
<dbReference type="InterPro" id="IPR014013">
    <property type="entry name" value="Helic_SF1/SF2_ATP-bd_DinG/Rad3"/>
</dbReference>
<dbReference type="GO" id="GO:0005524">
    <property type="term" value="F:ATP binding"/>
    <property type="evidence" value="ECO:0007669"/>
    <property type="project" value="UniProtKB-KW"/>
</dbReference>
<accession>A0A381I9Z2</accession>
<dbReference type="AlphaFoldDB" id="A0A381I9Z2"/>
<keyword evidence="2 6" id="KW-0378">Hydrolase</keyword>
<evidence type="ECO:0000313" key="6">
    <source>
        <dbReference type="EMBL" id="SUY23581.1"/>
    </source>
</evidence>
<organism evidence="6">
    <name type="scientific">Clostridioides difficile</name>
    <name type="common">Peptoclostridium difficile</name>
    <dbReference type="NCBI Taxonomy" id="1496"/>
    <lineage>
        <taxon>Bacteria</taxon>
        <taxon>Bacillati</taxon>
        <taxon>Bacillota</taxon>
        <taxon>Clostridia</taxon>
        <taxon>Peptostreptococcales</taxon>
        <taxon>Peptostreptococcaceae</taxon>
        <taxon>Clostridioides</taxon>
    </lineage>
</organism>
<evidence type="ECO:0000256" key="2">
    <source>
        <dbReference type="ARBA" id="ARBA00022801"/>
    </source>
</evidence>
<dbReference type="SUPFAM" id="SSF52540">
    <property type="entry name" value="P-loop containing nucleoside triphosphate hydrolases"/>
    <property type="match status" value="1"/>
</dbReference>
<gene>
    <name evidence="6" type="primary">dinG_1</name>
    <name evidence="6" type="ORF">NCTC13307_01800</name>
</gene>
<dbReference type="EMBL" id="UFWD01000001">
    <property type="protein sequence ID" value="SUY23581.1"/>
    <property type="molecule type" value="Genomic_DNA"/>
</dbReference>
<dbReference type="InterPro" id="IPR027417">
    <property type="entry name" value="P-loop_NTPase"/>
</dbReference>
<evidence type="ECO:0000256" key="1">
    <source>
        <dbReference type="ARBA" id="ARBA00022741"/>
    </source>
</evidence>